<evidence type="ECO:0000313" key="2">
    <source>
        <dbReference type="EMBL" id="CAG06319.1"/>
    </source>
</evidence>
<sequence length="273" mass="28877">MSNPGSRRSGSSIKIRLTGKSQAEMKQKLSVCFSGAQRSTESTAAGRRCCWQTRRDTRKCLRALVSKHPESVRQSRASLVAPALAGSGGQATSCPLGSGAPAPKSQLLFSHKSLKNLKLGFSSAQRLVSAPAKSSRAPFFLLPRPLTASASTPPTSRGGASDHRPNPPLDLKAAGPVHETTAEVEFQLVAINRAVGLDTLAWINRADRSARCCIGSWTGTSVRVLQLAPGPVAPAWVQFLPLCWFPLVGGAQTVGTPSFLALGPSWNNGFYCS</sequence>
<proteinExistence type="predicted"/>
<feature type="region of interest" description="Disordered" evidence="1">
    <location>
        <begin position="145"/>
        <end position="174"/>
    </location>
</feature>
<dbReference type="KEGG" id="tng:GSTEN00026633G001"/>
<reference evidence="2" key="1">
    <citation type="journal article" date="2004" name="Nature">
        <title>Genome duplication in the teleost fish Tetraodon nigroviridis reveals the early vertebrate proto-karyotype.</title>
        <authorList>
            <person name="Jaillon O."/>
            <person name="Aury J.-M."/>
            <person name="Brunet F."/>
            <person name="Petit J.-L."/>
            <person name="Stange-Thomann N."/>
            <person name="Mauceli E."/>
            <person name="Bouneau L."/>
            <person name="Fischer C."/>
            <person name="Ozouf-Costaz C."/>
            <person name="Bernot A."/>
            <person name="Nicaud S."/>
            <person name="Jaffe D."/>
            <person name="Fisher S."/>
            <person name="Lutfalla G."/>
            <person name="Dossat C."/>
            <person name="Segurens B."/>
            <person name="Dasilva C."/>
            <person name="Salanoubat M."/>
            <person name="Levy M."/>
            <person name="Boudet N."/>
            <person name="Castellano S."/>
            <person name="Anthouard V."/>
            <person name="Jubin C."/>
            <person name="Castelli V."/>
            <person name="Katinka M."/>
            <person name="Vacherie B."/>
            <person name="Biemont C."/>
            <person name="Skalli Z."/>
            <person name="Cattolico L."/>
            <person name="Poulain J."/>
            <person name="De Berardinis V."/>
            <person name="Cruaud C."/>
            <person name="Duprat S."/>
            <person name="Brottier P."/>
            <person name="Coutanceau J.-P."/>
            <person name="Gouzy J."/>
            <person name="Parra G."/>
            <person name="Lardier G."/>
            <person name="Chapple C."/>
            <person name="McKernan K.J."/>
            <person name="McEwan P."/>
            <person name="Bosak S."/>
            <person name="Kellis M."/>
            <person name="Volff J.-N."/>
            <person name="Guigo R."/>
            <person name="Zody M.C."/>
            <person name="Mesirov J."/>
            <person name="Lindblad-Toh K."/>
            <person name="Birren B."/>
            <person name="Nusbaum C."/>
            <person name="Kahn D."/>
            <person name="Robinson-Rechavi M."/>
            <person name="Laudet V."/>
            <person name="Schachter V."/>
            <person name="Quetier F."/>
            <person name="Saurin W."/>
            <person name="Scarpelli C."/>
            <person name="Wincker P."/>
            <person name="Lander E.S."/>
            <person name="Weissenbach J."/>
            <person name="Roest Crollius H."/>
        </authorList>
    </citation>
    <scope>NUCLEOTIDE SEQUENCE [LARGE SCALE GENOMIC DNA]</scope>
</reference>
<comment type="caution">
    <text evidence="2">The sequence shown here is derived from an EMBL/GenBank/DDBJ whole genome shotgun (WGS) entry which is preliminary data.</text>
</comment>
<reference evidence="2" key="2">
    <citation type="submission" date="2004-02" db="EMBL/GenBank/DDBJ databases">
        <authorList>
            <consortium name="Genoscope"/>
            <consortium name="Whitehead Institute Centre for Genome Research"/>
        </authorList>
    </citation>
    <scope>NUCLEOTIDE SEQUENCE</scope>
</reference>
<feature type="region of interest" description="Disordered" evidence="1">
    <location>
        <begin position="1"/>
        <end position="21"/>
    </location>
</feature>
<organism evidence="2">
    <name type="scientific">Tetraodon nigroviridis</name>
    <name type="common">Spotted green pufferfish</name>
    <name type="synonym">Chelonodon nigroviridis</name>
    <dbReference type="NCBI Taxonomy" id="99883"/>
    <lineage>
        <taxon>Eukaryota</taxon>
        <taxon>Metazoa</taxon>
        <taxon>Chordata</taxon>
        <taxon>Craniata</taxon>
        <taxon>Vertebrata</taxon>
        <taxon>Euteleostomi</taxon>
        <taxon>Actinopterygii</taxon>
        <taxon>Neopterygii</taxon>
        <taxon>Teleostei</taxon>
        <taxon>Neoteleostei</taxon>
        <taxon>Acanthomorphata</taxon>
        <taxon>Eupercaria</taxon>
        <taxon>Tetraodontiformes</taxon>
        <taxon>Tetradontoidea</taxon>
        <taxon>Tetraodontidae</taxon>
        <taxon>Tetraodon</taxon>
    </lineage>
</organism>
<feature type="compositionally biased region" description="Low complexity" evidence="1">
    <location>
        <begin position="1"/>
        <end position="12"/>
    </location>
</feature>
<protein>
    <submittedName>
        <fullName evidence="2">(spotted green pufferfish) hypothetical protein</fullName>
    </submittedName>
</protein>
<dbReference type="EMBL" id="CAAE01014961">
    <property type="protein sequence ID" value="CAG06319.1"/>
    <property type="molecule type" value="Genomic_DNA"/>
</dbReference>
<name>Q4RZ63_TETNG</name>
<evidence type="ECO:0000256" key="1">
    <source>
        <dbReference type="SAM" id="MobiDB-lite"/>
    </source>
</evidence>
<gene>
    <name evidence="2" type="ORF">GSTENG00026633001</name>
</gene>
<accession>Q4RZ63</accession>
<dbReference type="AlphaFoldDB" id="Q4RZ63"/>